<keyword evidence="3" id="KW-1185">Reference proteome</keyword>
<protein>
    <submittedName>
        <fullName evidence="2">Uncharacterized protein</fullName>
    </submittedName>
</protein>
<reference evidence="2" key="2">
    <citation type="journal article" date="2023" name="Science">
        <title>Genomic signatures of disease resistance in endangered staghorn corals.</title>
        <authorList>
            <person name="Vollmer S.V."/>
            <person name="Selwyn J.D."/>
            <person name="Despard B.A."/>
            <person name="Roesel C.L."/>
        </authorList>
    </citation>
    <scope>NUCLEOTIDE SEQUENCE</scope>
    <source>
        <strain evidence="2">K2</strain>
    </source>
</reference>
<proteinExistence type="predicted"/>
<dbReference type="Gene3D" id="2.10.60.10">
    <property type="entry name" value="CD59"/>
    <property type="match status" value="1"/>
</dbReference>
<sequence length="118" mass="13463">MKIFIVVTSFVLLLPHGGHSFIKAEKNRPIVMNSPIESLTCYECSESSSWSQCTSRQKMKYCDSGWRCVMVKEKSLGMSSYYYRRTCSEASVCDDFCKDKPDCVYSCCNSDLCNLNEV</sequence>
<evidence type="ECO:0000256" key="1">
    <source>
        <dbReference type="SAM" id="SignalP"/>
    </source>
</evidence>
<dbReference type="InterPro" id="IPR045860">
    <property type="entry name" value="Snake_toxin-like_sf"/>
</dbReference>
<organism evidence="2 3">
    <name type="scientific">Acropora cervicornis</name>
    <name type="common">Staghorn coral</name>
    <dbReference type="NCBI Taxonomy" id="6130"/>
    <lineage>
        <taxon>Eukaryota</taxon>
        <taxon>Metazoa</taxon>
        <taxon>Cnidaria</taxon>
        <taxon>Anthozoa</taxon>
        <taxon>Hexacorallia</taxon>
        <taxon>Scleractinia</taxon>
        <taxon>Astrocoeniina</taxon>
        <taxon>Acroporidae</taxon>
        <taxon>Acropora</taxon>
    </lineage>
</organism>
<keyword evidence="1" id="KW-0732">Signal</keyword>
<name>A0AAD9R4L8_ACRCE</name>
<dbReference type="SUPFAM" id="SSF57302">
    <property type="entry name" value="Snake toxin-like"/>
    <property type="match status" value="1"/>
</dbReference>
<dbReference type="Proteomes" id="UP001249851">
    <property type="component" value="Unassembled WGS sequence"/>
</dbReference>
<dbReference type="EMBL" id="JARQWQ010000003">
    <property type="protein sequence ID" value="KAK2572768.1"/>
    <property type="molecule type" value="Genomic_DNA"/>
</dbReference>
<evidence type="ECO:0000313" key="2">
    <source>
        <dbReference type="EMBL" id="KAK2572768.1"/>
    </source>
</evidence>
<evidence type="ECO:0000313" key="3">
    <source>
        <dbReference type="Proteomes" id="UP001249851"/>
    </source>
</evidence>
<dbReference type="AlphaFoldDB" id="A0AAD9R4L8"/>
<feature type="chain" id="PRO_5042004558" evidence="1">
    <location>
        <begin position="21"/>
        <end position="118"/>
    </location>
</feature>
<comment type="caution">
    <text evidence="2">The sequence shown here is derived from an EMBL/GenBank/DDBJ whole genome shotgun (WGS) entry which is preliminary data.</text>
</comment>
<reference evidence="2" key="1">
    <citation type="journal article" date="2023" name="G3 (Bethesda)">
        <title>Whole genome assembly and annotation of the endangered Caribbean coral Acropora cervicornis.</title>
        <authorList>
            <person name="Selwyn J.D."/>
            <person name="Vollmer S.V."/>
        </authorList>
    </citation>
    <scope>NUCLEOTIDE SEQUENCE</scope>
    <source>
        <strain evidence="2">K2</strain>
    </source>
</reference>
<accession>A0AAD9R4L8</accession>
<gene>
    <name evidence="2" type="ORF">P5673_001752</name>
</gene>
<dbReference type="CDD" id="cd00117">
    <property type="entry name" value="TFP"/>
    <property type="match status" value="1"/>
</dbReference>
<feature type="signal peptide" evidence="1">
    <location>
        <begin position="1"/>
        <end position="20"/>
    </location>
</feature>